<evidence type="ECO:0000313" key="3">
    <source>
        <dbReference type="Proteomes" id="UP000471521"/>
    </source>
</evidence>
<feature type="region of interest" description="Disordered" evidence="1">
    <location>
        <begin position="59"/>
        <end position="101"/>
    </location>
</feature>
<comment type="caution">
    <text evidence="2">The sequence shown here is derived from an EMBL/GenBank/DDBJ whole genome shotgun (WGS) entry which is preliminary data.</text>
</comment>
<proteinExistence type="predicted"/>
<dbReference type="RefSeq" id="WP_159527812.1">
    <property type="nucleotide sequence ID" value="NZ_WUUU01000305.1"/>
</dbReference>
<dbReference type="Pfam" id="PF23922">
    <property type="entry name" value="DUF7261"/>
    <property type="match status" value="1"/>
</dbReference>
<gene>
    <name evidence="2" type="ORF">GRX66_18670</name>
</gene>
<reference evidence="2 3" key="1">
    <citation type="submission" date="2019-12" db="EMBL/GenBank/DDBJ databases">
        <title>Isolation and characterization of three novel carbon monoxide-oxidizing members of Halobacteria from salione crusts and soils.</title>
        <authorList>
            <person name="Myers M.R."/>
            <person name="King G.M."/>
        </authorList>
    </citation>
    <scope>NUCLEOTIDE SEQUENCE [LARGE SCALE GENOMIC DNA]</scope>
    <source>
        <strain evidence="2 3">PCN9</strain>
    </source>
</reference>
<sequence>MTGRDAGRGQLVLVAAVVAALALVPVVAAYLQFGYAPAVADVDDRHDERVSRTLERITTAPPKSRLATPGATASKPWGNSSGCSRRNSTRWRRRACATASS</sequence>
<protein>
    <submittedName>
        <fullName evidence="2">Uncharacterized protein</fullName>
    </submittedName>
</protein>
<keyword evidence="3" id="KW-1185">Reference proteome</keyword>
<name>A0A6B0SSH0_9EURY</name>
<dbReference type="InterPro" id="IPR055685">
    <property type="entry name" value="DUF7261"/>
</dbReference>
<accession>A0A6B0SSH0</accession>
<dbReference type="EMBL" id="WUUU01000305">
    <property type="protein sequence ID" value="MXR22503.1"/>
    <property type="molecule type" value="Genomic_DNA"/>
</dbReference>
<organism evidence="2 3">
    <name type="scientific">Halobacterium bonnevillei</name>
    <dbReference type="NCBI Taxonomy" id="2692200"/>
    <lineage>
        <taxon>Archaea</taxon>
        <taxon>Methanobacteriati</taxon>
        <taxon>Methanobacteriota</taxon>
        <taxon>Stenosarchaea group</taxon>
        <taxon>Halobacteria</taxon>
        <taxon>Halobacteriales</taxon>
        <taxon>Halobacteriaceae</taxon>
        <taxon>Halobacterium</taxon>
    </lineage>
</organism>
<evidence type="ECO:0000256" key="1">
    <source>
        <dbReference type="SAM" id="MobiDB-lite"/>
    </source>
</evidence>
<dbReference type="AlphaFoldDB" id="A0A6B0SSH0"/>
<dbReference type="Proteomes" id="UP000471521">
    <property type="component" value="Unassembled WGS sequence"/>
</dbReference>
<evidence type="ECO:0000313" key="2">
    <source>
        <dbReference type="EMBL" id="MXR22503.1"/>
    </source>
</evidence>